<evidence type="ECO:0000256" key="1">
    <source>
        <dbReference type="ARBA" id="ARBA00022460"/>
    </source>
</evidence>
<name>A0A2H1W618_SPOFR</name>
<feature type="compositionally biased region" description="Low complexity" evidence="4">
    <location>
        <begin position="612"/>
        <end position="624"/>
    </location>
</feature>
<evidence type="ECO:0000256" key="5">
    <source>
        <dbReference type="SAM" id="SignalP"/>
    </source>
</evidence>
<dbReference type="InterPro" id="IPR000618">
    <property type="entry name" value="Insect_cuticle"/>
</dbReference>
<dbReference type="EMBL" id="ODYU01006580">
    <property type="protein sequence ID" value="SOQ48545.1"/>
    <property type="molecule type" value="Genomic_DNA"/>
</dbReference>
<dbReference type="PROSITE" id="PS51155">
    <property type="entry name" value="CHIT_BIND_RR_2"/>
    <property type="match status" value="1"/>
</dbReference>
<keyword evidence="1 3" id="KW-0193">Cuticle</keyword>
<dbReference type="GO" id="GO:0042302">
    <property type="term" value="F:structural constituent of cuticle"/>
    <property type="evidence" value="ECO:0007669"/>
    <property type="project" value="UniProtKB-UniRule"/>
</dbReference>
<proteinExistence type="predicted"/>
<evidence type="ECO:0000313" key="6">
    <source>
        <dbReference type="EMBL" id="SOQ48545.1"/>
    </source>
</evidence>
<evidence type="ECO:0000256" key="2">
    <source>
        <dbReference type="ARBA" id="ARBA00022729"/>
    </source>
</evidence>
<dbReference type="PANTHER" id="PTHR12236:SF79">
    <property type="entry name" value="CUTICULAR PROTEIN 50CB-RELATED"/>
    <property type="match status" value="1"/>
</dbReference>
<dbReference type="PROSITE" id="PS00233">
    <property type="entry name" value="CHIT_BIND_RR_1"/>
    <property type="match status" value="1"/>
</dbReference>
<protein>
    <submittedName>
        <fullName evidence="6">SFRICE_032825</fullName>
    </submittedName>
</protein>
<gene>
    <name evidence="6" type="ORF">SFRICE_032825</name>
</gene>
<sequence length="744" mass="85311">MRLTIQMKAAAILLIFHITATRTAKNNAPSVHEIINEQARIDDKRPLSYGNPLAGNSQQNAKLHAQHQQAMFNAERVRQHRAQIQRWNAQPQQGDSYMRAYHESQENHQLALEQMQATQREKKPKQRQERTHLRSRPSLDPVKLTRADAVDKNRNHRSYGSVYYNNIQPKHKINTSPGTTYDQGVTIKPNGNIGLNNLEKEQTGLYTEVSPSKTQYVYPKLYHQMHTYQSADEISALNNLLTKTPQEQVSELNSLTHVNQEYGKDNNLETPIDLYFYLNNPNGLNIVNENKIKYNVDNGYAGPYATEYVNYSDHKPITEEVDDIEEDKVPNLKFQPIPQTPTVMPHVFEDPTTTKSNYYKIEVEQTVSGNLHGKGLEFPVQHKPSYAAVKYEKPLNIYHQEASTEGIKYLQAQQSGVQHLSQDGTGVSAYGDDDVSIKKRVKRQLDTSLFILGNDTTVQKNNNSKVNVSEISFNNTEFKGNVTNLDDNIALGSDINETLPNPEEWKRYKTFNNFDSSFQFAGEAKDYDYYEDENKDYAYDNDYDPDYEFNPPELDYQAPNSFKRPVAFTKPPARQRNFANHDFDTQNSFSNRFSSFKHPNYNDFHSEPSDEYGPPDSYGPPGYGHANQYYGPPKSQFRPHKPQYPEVSSLIDSLEPVYMLTESQLKEIVSQRHIQYAANYEFGYRVRDHETGNDFGHQEAKSGDKTHGSYHVLLPDGRLQQVKYSAGPDGFHADISYDHLQSNV</sequence>
<organism evidence="6">
    <name type="scientific">Spodoptera frugiperda</name>
    <name type="common">Fall armyworm</name>
    <dbReference type="NCBI Taxonomy" id="7108"/>
    <lineage>
        <taxon>Eukaryota</taxon>
        <taxon>Metazoa</taxon>
        <taxon>Ecdysozoa</taxon>
        <taxon>Arthropoda</taxon>
        <taxon>Hexapoda</taxon>
        <taxon>Insecta</taxon>
        <taxon>Pterygota</taxon>
        <taxon>Neoptera</taxon>
        <taxon>Endopterygota</taxon>
        <taxon>Lepidoptera</taxon>
        <taxon>Glossata</taxon>
        <taxon>Ditrysia</taxon>
        <taxon>Noctuoidea</taxon>
        <taxon>Noctuidae</taxon>
        <taxon>Amphipyrinae</taxon>
        <taxon>Spodoptera</taxon>
    </lineage>
</organism>
<feature type="signal peptide" evidence="5">
    <location>
        <begin position="1"/>
        <end position="23"/>
    </location>
</feature>
<dbReference type="PANTHER" id="PTHR12236">
    <property type="entry name" value="STRUCTURAL CONTITUENT OF CUTICLE"/>
    <property type="match status" value="1"/>
</dbReference>
<keyword evidence="2 5" id="KW-0732">Signal</keyword>
<evidence type="ECO:0000256" key="4">
    <source>
        <dbReference type="SAM" id="MobiDB-lite"/>
    </source>
</evidence>
<feature type="chain" id="PRO_5013830113" evidence="5">
    <location>
        <begin position="24"/>
        <end position="744"/>
    </location>
</feature>
<dbReference type="GO" id="GO:0005615">
    <property type="term" value="C:extracellular space"/>
    <property type="evidence" value="ECO:0007669"/>
    <property type="project" value="TreeGrafter"/>
</dbReference>
<feature type="region of interest" description="Disordered" evidence="4">
    <location>
        <begin position="115"/>
        <end position="139"/>
    </location>
</feature>
<feature type="region of interest" description="Disordered" evidence="4">
    <location>
        <begin position="600"/>
        <end position="629"/>
    </location>
</feature>
<evidence type="ECO:0000256" key="3">
    <source>
        <dbReference type="PROSITE-ProRule" id="PRU00497"/>
    </source>
</evidence>
<dbReference type="InterPro" id="IPR051217">
    <property type="entry name" value="Insect_Cuticle_Struc_Prot"/>
</dbReference>
<dbReference type="Pfam" id="PF00379">
    <property type="entry name" value="Chitin_bind_4"/>
    <property type="match status" value="1"/>
</dbReference>
<dbReference type="InterPro" id="IPR031311">
    <property type="entry name" value="CHIT_BIND_RR_consensus"/>
</dbReference>
<dbReference type="AlphaFoldDB" id="A0A2H1W618"/>
<dbReference type="GO" id="GO:0031012">
    <property type="term" value="C:extracellular matrix"/>
    <property type="evidence" value="ECO:0007669"/>
    <property type="project" value="TreeGrafter"/>
</dbReference>
<accession>A0A2H1W618</accession>
<reference evidence="6" key="1">
    <citation type="submission" date="2016-07" db="EMBL/GenBank/DDBJ databases">
        <authorList>
            <person name="Bretaudeau A."/>
        </authorList>
    </citation>
    <scope>NUCLEOTIDE SEQUENCE</scope>
    <source>
        <strain evidence="6">Rice</strain>
        <tissue evidence="6">Whole body</tissue>
    </source>
</reference>